<gene>
    <name evidence="1" type="ORF">GLOINDRAFT_99798</name>
</gene>
<accession>U9TPK0</accession>
<proteinExistence type="predicted"/>
<dbReference type="HOGENOM" id="CLU_1714259_0_0_1"/>
<dbReference type="EMBL" id="KI293231">
    <property type="protein sequence ID" value="ESA05276.1"/>
    <property type="molecule type" value="Genomic_DNA"/>
</dbReference>
<dbReference type="AlphaFoldDB" id="U9TPK0"/>
<sequence length="153" mass="17772">MRVVEGRNDETYYKGQNVKLALMFSEAYLYGNNDDTNLLRVTRLIRIPLAFSLHHLDIRSHHLSWRKVLITIFLLLNTSNLIKKFTLYVNKRVKKRSSDDCDTITIENAEVDNIEVEEGSTLSLFGIEIKGKVSLSNIKFKNITIKKRKLEDN</sequence>
<protein>
    <submittedName>
        <fullName evidence="1">Uncharacterized protein</fullName>
    </submittedName>
</protein>
<evidence type="ECO:0000313" key="1">
    <source>
        <dbReference type="EMBL" id="ESA05276.1"/>
    </source>
</evidence>
<name>U9TPK0_RHIID</name>
<reference evidence="1" key="1">
    <citation type="submission" date="2013-07" db="EMBL/GenBank/DDBJ databases">
        <title>The genome of an arbuscular mycorrhizal fungus provides insights into the evolution of the oldest plant symbiosis.</title>
        <authorList>
            <consortium name="DOE Joint Genome Institute"/>
            <person name="Tisserant E."/>
            <person name="Malbreil M."/>
            <person name="Kuo A."/>
            <person name="Kohler A."/>
            <person name="Symeonidi A."/>
            <person name="Balestrini R."/>
            <person name="Charron P."/>
            <person name="Duensing N."/>
            <person name="Frei-dit-Frey N."/>
            <person name="Gianinazzi-Pearson V."/>
            <person name="Gilbert B."/>
            <person name="Handa Y."/>
            <person name="Hijri M."/>
            <person name="Kaul R."/>
            <person name="Kawaguchi M."/>
            <person name="Krajinski F."/>
            <person name="Lammers P."/>
            <person name="Lapierre D."/>
            <person name="Masclaux F.G."/>
            <person name="Murat C."/>
            <person name="Morin E."/>
            <person name="Ndikumana S."/>
            <person name="Pagni M."/>
            <person name="Petitpierre D."/>
            <person name="Requena N."/>
            <person name="Rosikiewicz P."/>
            <person name="Riley R."/>
            <person name="Saito K."/>
            <person name="San Clemente H."/>
            <person name="Shapiro H."/>
            <person name="van Tuinen D."/>
            <person name="Becard G."/>
            <person name="Bonfante P."/>
            <person name="Paszkowski U."/>
            <person name="Shachar-Hill Y."/>
            <person name="Young J.P."/>
            <person name="Sanders I.R."/>
            <person name="Henrissat B."/>
            <person name="Rensing S.A."/>
            <person name="Grigoriev I.V."/>
            <person name="Corradi N."/>
            <person name="Roux C."/>
            <person name="Martin F."/>
        </authorList>
    </citation>
    <scope>NUCLEOTIDE SEQUENCE</scope>
    <source>
        <strain evidence="1">DAOM 197198</strain>
    </source>
</reference>
<organism evidence="1">
    <name type="scientific">Rhizophagus irregularis (strain DAOM 181602 / DAOM 197198 / MUCL 43194)</name>
    <name type="common">Arbuscular mycorrhizal fungus</name>
    <name type="synonym">Glomus intraradices</name>
    <dbReference type="NCBI Taxonomy" id="747089"/>
    <lineage>
        <taxon>Eukaryota</taxon>
        <taxon>Fungi</taxon>
        <taxon>Fungi incertae sedis</taxon>
        <taxon>Mucoromycota</taxon>
        <taxon>Glomeromycotina</taxon>
        <taxon>Glomeromycetes</taxon>
        <taxon>Glomerales</taxon>
        <taxon>Glomeraceae</taxon>
        <taxon>Rhizophagus</taxon>
    </lineage>
</organism>
<dbReference type="VEuPathDB" id="FungiDB:RhiirFUN_023460"/>